<dbReference type="Proteomes" id="UP001159364">
    <property type="component" value="Linkage Group LG11"/>
</dbReference>
<protein>
    <recommendedName>
        <fullName evidence="3">LSM domain-containing protein</fullName>
    </recommendedName>
</protein>
<evidence type="ECO:0000313" key="2">
    <source>
        <dbReference type="Proteomes" id="UP001159364"/>
    </source>
</evidence>
<comment type="caution">
    <text evidence="1">The sequence shown here is derived from an EMBL/GenBank/DDBJ whole genome shotgun (WGS) entry which is preliminary data.</text>
</comment>
<sequence length="65" mass="7151">MSSGGEKGTATTKTPADFLKSIHGRPVVVNLNSGVDYRGEFNKINKIINNNNKNKNNNNNKTFID</sequence>
<gene>
    <name evidence="1" type="ORF">K2173_015606</name>
</gene>
<organism evidence="1 2">
    <name type="scientific">Erythroxylum novogranatense</name>
    <dbReference type="NCBI Taxonomy" id="1862640"/>
    <lineage>
        <taxon>Eukaryota</taxon>
        <taxon>Viridiplantae</taxon>
        <taxon>Streptophyta</taxon>
        <taxon>Embryophyta</taxon>
        <taxon>Tracheophyta</taxon>
        <taxon>Spermatophyta</taxon>
        <taxon>Magnoliopsida</taxon>
        <taxon>eudicotyledons</taxon>
        <taxon>Gunneridae</taxon>
        <taxon>Pentapetalae</taxon>
        <taxon>rosids</taxon>
        <taxon>fabids</taxon>
        <taxon>Malpighiales</taxon>
        <taxon>Erythroxylaceae</taxon>
        <taxon>Erythroxylum</taxon>
    </lineage>
</organism>
<dbReference type="EMBL" id="JAIWQS010000011">
    <property type="protein sequence ID" value="KAJ8750466.1"/>
    <property type="molecule type" value="Genomic_DNA"/>
</dbReference>
<evidence type="ECO:0000313" key="1">
    <source>
        <dbReference type="EMBL" id="KAJ8750466.1"/>
    </source>
</evidence>
<evidence type="ECO:0008006" key="3">
    <source>
        <dbReference type="Google" id="ProtNLM"/>
    </source>
</evidence>
<dbReference type="Gene3D" id="2.30.30.100">
    <property type="match status" value="1"/>
</dbReference>
<reference evidence="1 2" key="1">
    <citation type="submission" date="2021-09" db="EMBL/GenBank/DDBJ databases">
        <title>Genomic insights and catalytic innovation underlie evolution of tropane alkaloids biosynthesis.</title>
        <authorList>
            <person name="Wang Y.-J."/>
            <person name="Tian T."/>
            <person name="Huang J.-P."/>
            <person name="Huang S.-X."/>
        </authorList>
    </citation>
    <scope>NUCLEOTIDE SEQUENCE [LARGE SCALE GENOMIC DNA]</scope>
    <source>
        <strain evidence="1">KIB-2018</strain>
        <tissue evidence="1">Leaf</tissue>
    </source>
</reference>
<dbReference type="AlphaFoldDB" id="A0AAV8SEM9"/>
<proteinExistence type="predicted"/>
<name>A0AAV8SEM9_9ROSI</name>
<keyword evidence="2" id="KW-1185">Reference proteome</keyword>
<accession>A0AAV8SEM9</accession>